<dbReference type="eggNOG" id="COG1620">
    <property type="taxonomic scope" value="Bacteria"/>
</dbReference>
<dbReference type="OrthoDB" id="9761056at2"/>
<comment type="caution">
    <text evidence="8">Lacks conserved residue(s) required for the propagation of feature annotation.</text>
</comment>
<dbReference type="GO" id="GO:0015295">
    <property type="term" value="F:solute:proton symporter activity"/>
    <property type="evidence" value="ECO:0007669"/>
    <property type="project" value="TreeGrafter"/>
</dbReference>
<evidence type="ECO:0000256" key="6">
    <source>
        <dbReference type="ARBA" id="ARBA00022989"/>
    </source>
</evidence>
<feature type="transmembrane region" description="Helical" evidence="8">
    <location>
        <begin position="401"/>
        <end position="423"/>
    </location>
</feature>
<dbReference type="EMBL" id="AMCZ02000017">
    <property type="protein sequence ID" value="EWC40667.1"/>
    <property type="molecule type" value="Genomic_DNA"/>
</dbReference>
<evidence type="ECO:0000313" key="9">
    <source>
        <dbReference type="EMBL" id="EWC40667.1"/>
    </source>
</evidence>
<dbReference type="GO" id="GO:0015129">
    <property type="term" value="F:lactate transmembrane transporter activity"/>
    <property type="evidence" value="ECO:0007669"/>
    <property type="project" value="UniProtKB-UniRule"/>
</dbReference>
<feature type="transmembrane region" description="Helical" evidence="8">
    <location>
        <begin position="322"/>
        <end position="339"/>
    </location>
</feature>
<evidence type="ECO:0000256" key="7">
    <source>
        <dbReference type="ARBA" id="ARBA00023136"/>
    </source>
</evidence>
<feature type="transmembrane region" description="Helical" evidence="8">
    <location>
        <begin position="34"/>
        <end position="56"/>
    </location>
</feature>
<feature type="transmembrane region" description="Helical" evidence="8">
    <location>
        <begin position="263"/>
        <end position="282"/>
    </location>
</feature>
<feature type="transmembrane region" description="Helical" evidence="8">
    <location>
        <begin position="443"/>
        <end position="467"/>
    </location>
</feature>
<dbReference type="PANTHER" id="PTHR30003">
    <property type="entry name" value="L-LACTATE PERMEASE"/>
    <property type="match status" value="1"/>
</dbReference>
<keyword evidence="4" id="KW-1003">Cell membrane</keyword>
<feature type="transmembrane region" description="Helical" evidence="8">
    <location>
        <begin position="537"/>
        <end position="556"/>
    </location>
</feature>
<reference evidence="9 10" key="1">
    <citation type="journal article" date="2013" name="Genome Announc.">
        <title>Draft Genome of the Nitrogen-Fixing Bacterium Pseudomonas stutzeri Strain KOS6 Isolated from Industrial Hydrocarbon Sludge.</title>
        <authorList>
            <person name="Grigoryeva T.V."/>
            <person name="Laikov A.V."/>
            <person name="Naumova R.P."/>
            <person name="Manolov A.I."/>
            <person name="Larin A.K."/>
            <person name="Karpova I.Y."/>
            <person name="Semashko T.A."/>
            <person name="Alexeev D.G."/>
            <person name="Kostryukova E.S."/>
            <person name="Muller R."/>
            <person name="Govorun V.M."/>
        </authorList>
    </citation>
    <scope>NUCLEOTIDE SEQUENCE [LARGE SCALE GENOMIC DNA]</scope>
    <source>
        <strain evidence="9 10">KOS6</strain>
    </source>
</reference>
<feature type="transmembrane region" description="Helical" evidence="8">
    <location>
        <begin position="103"/>
        <end position="123"/>
    </location>
</feature>
<feature type="transmembrane region" description="Helical" evidence="8">
    <location>
        <begin position="129"/>
        <end position="151"/>
    </location>
</feature>
<keyword evidence="5 8" id="KW-0812">Transmembrane</keyword>
<feature type="transmembrane region" description="Helical" evidence="8">
    <location>
        <begin position="200"/>
        <end position="223"/>
    </location>
</feature>
<dbReference type="Pfam" id="PF02652">
    <property type="entry name" value="Lactate_perm"/>
    <property type="match status" value="1"/>
</dbReference>
<organism evidence="9 10">
    <name type="scientific">Stutzerimonas stutzeri KOS6</name>
    <dbReference type="NCBI Taxonomy" id="1218352"/>
    <lineage>
        <taxon>Bacteria</taxon>
        <taxon>Pseudomonadati</taxon>
        <taxon>Pseudomonadota</taxon>
        <taxon>Gammaproteobacteria</taxon>
        <taxon>Pseudomonadales</taxon>
        <taxon>Pseudomonadaceae</taxon>
        <taxon>Stutzerimonas</taxon>
    </lineage>
</organism>
<dbReference type="InterPro" id="IPR003804">
    <property type="entry name" value="Lactate_perm"/>
</dbReference>
<comment type="caution">
    <text evidence="9">The sequence shown here is derived from an EMBL/GenBank/DDBJ whole genome shotgun (WGS) entry which is preliminary data.</text>
</comment>
<protein>
    <recommendedName>
        <fullName evidence="8">L-lactate permease</fullName>
    </recommendedName>
</protein>
<gene>
    <name evidence="9" type="ORF">B597_013545</name>
</gene>
<feature type="transmembrane region" description="Helical" evidence="8">
    <location>
        <begin position="479"/>
        <end position="501"/>
    </location>
</feature>
<feature type="transmembrane region" description="Helical" evidence="8">
    <location>
        <begin position="369"/>
        <end position="389"/>
    </location>
</feature>
<evidence type="ECO:0000313" key="10">
    <source>
        <dbReference type="Proteomes" id="UP000026923"/>
    </source>
</evidence>
<keyword evidence="8" id="KW-0997">Cell inner membrane</keyword>
<evidence type="ECO:0000256" key="2">
    <source>
        <dbReference type="ARBA" id="ARBA00010100"/>
    </source>
</evidence>
<feature type="transmembrane region" description="Helical" evidence="8">
    <location>
        <begin position="62"/>
        <end position="82"/>
    </location>
</feature>
<keyword evidence="6 8" id="KW-1133">Transmembrane helix</keyword>
<evidence type="ECO:0000256" key="5">
    <source>
        <dbReference type="ARBA" id="ARBA00022692"/>
    </source>
</evidence>
<comment type="subcellular location">
    <subcellularLocation>
        <location evidence="8">Cell inner membrane</location>
        <topology evidence="8">Multi-pass membrane protein</topology>
    </subcellularLocation>
    <subcellularLocation>
        <location evidence="1">Cell membrane</location>
        <topology evidence="1">Multi-pass membrane protein</topology>
    </subcellularLocation>
</comment>
<dbReference type="PANTHER" id="PTHR30003:SF0">
    <property type="entry name" value="GLYCOLATE PERMEASE GLCA-RELATED"/>
    <property type="match status" value="1"/>
</dbReference>
<evidence type="ECO:0000256" key="8">
    <source>
        <dbReference type="RuleBase" id="RU365092"/>
    </source>
</evidence>
<sequence length="564" mass="58702">MSNGLLALIAFTPILLAAVMLIGLRWPASRAMPLVYLFTAAIGLFVWDMSVTRIIASTLQGLVITLGLLWIIFGAILLLNTLKHSGGITAIRAGFTTISPDRRIQAIIIAWLFGCFIEGASGFGTPAAIAAPLLVAVGFPAMAAVLLGMLVQSTPVSFGAVGTPIVVGINSGLDTATIGAQLAAQGSSWNIFLQQITSSVAITHAIVGTVMPLVMVLMLTRFFGKEKSWKAGFEVLPFAIFAGLAFTLPYAATGIFLGPEFPSLLGGLVGLAIVTTAARFNFLTPKTTWDFADAKEWPAEWLGTIEMKLDDMTARPMSALRAWLPYVLVGALLVISRVFPQVSAALKSVSIGFANILGEAGVSAGIEPLYLPGGILVAVVLVTFFLHGMRPAELKAAVKESGGVLLSAGFVLLFTVPMVRILINSGVNGAELASMPIVMARYVADSVGGIYPLLAPSVGALGAFLAGSNTVSNMMFSQFQFGVAQSLGISGAMVVAIQAVGAAAGNMVAIHNVVAASATVGLLGREGSTLRKTVWPTLYYVLFTGVIGLIAIYVLGVTDPLVGV</sequence>
<proteinExistence type="inferred from homology"/>
<feature type="transmembrane region" description="Helical" evidence="8">
    <location>
        <begin position="507"/>
        <end position="525"/>
    </location>
</feature>
<name>A0A061JLN1_STUST</name>
<dbReference type="HOGENOM" id="CLU_021628_4_1_6"/>
<feature type="transmembrane region" description="Helical" evidence="8">
    <location>
        <begin position="235"/>
        <end position="257"/>
    </location>
</feature>
<accession>A0A061JLN1</accession>
<comment type="similarity">
    <text evidence="2 8">Belongs to the lactate permease family.</text>
</comment>
<keyword evidence="7 8" id="KW-0472">Membrane</keyword>
<dbReference type="GO" id="GO:0005886">
    <property type="term" value="C:plasma membrane"/>
    <property type="evidence" value="ECO:0007669"/>
    <property type="project" value="UniProtKB-SubCell"/>
</dbReference>
<dbReference type="Proteomes" id="UP000026923">
    <property type="component" value="Unassembled WGS sequence"/>
</dbReference>
<dbReference type="RefSeq" id="WP_003293255.1">
    <property type="nucleotide sequence ID" value="NZ_KK020676.1"/>
</dbReference>
<comment type="function">
    <text evidence="8">Uptake of L-lactate across the membrane. Can also transport D-lactate and glycolate.</text>
</comment>
<feature type="transmembrane region" description="Helical" evidence="8">
    <location>
        <begin position="6"/>
        <end position="27"/>
    </location>
</feature>
<evidence type="ECO:0000256" key="4">
    <source>
        <dbReference type="ARBA" id="ARBA00022475"/>
    </source>
</evidence>
<evidence type="ECO:0000256" key="3">
    <source>
        <dbReference type="ARBA" id="ARBA00022448"/>
    </source>
</evidence>
<feature type="transmembrane region" description="Helical" evidence="8">
    <location>
        <begin position="158"/>
        <end position="180"/>
    </location>
</feature>
<evidence type="ECO:0000256" key="1">
    <source>
        <dbReference type="ARBA" id="ARBA00004651"/>
    </source>
</evidence>
<keyword evidence="3 8" id="KW-0813">Transport</keyword>
<dbReference type="AlphaFoldDB" id="A0A061JLN1"/>